<protein>
    <submittedName>
        <fullName evidence="1">HDC15447</fullName>
    </submittedName>
</protein>
<name>Q6IJA4_DROME</name>
<proteinExistence type="predicted"/>
<evidence type="ECO:0000313" key="1">
    <source>
        <dbReference type="EMBL" id="DAA04317.1"/>
    </source>
</evidence>
<reference evidence="1" key="1">
    <citation type="journal article" date="2003" name="Genome Biol.">
        <title>An integrated gene annotation and transcriptional profiling approach towards the full gene content of the Drosophila genome.</title>
        <authorList>
            <person name="Hild M."/>
            <person name="Beckmann B."/>
            <person name="Haas S.A."/>
            <person name="Koch B."/>
            <person name="Solovyev V."/>
            <person name="Busold C."/>
            <person name="Fellenberg K."/>
            <person name="Boutros M."/>
            <person name="Vingron M."/>
            <person name="Sauer F."/>
            <person name="Hoheisel J.D."/>
            <person name="Paro R."/>
        </authorList>
    </citation>
    <scope>NUCLEOTIDE SEQUENCE</scope>
</reference>
<accession>Q6IJA4</accession>
<gene>
    <name evidence="1" type="ORF">HDC15447</name>
</gene>
<dbReference type="AlphaFoldDB" id="Q6IJA4"/>
<sequence>MELLVPAAMTTAAALWEPQARDWVTVTSVRSGECQCEYEYAPLSKLNSLIRNIRHLQHFSLCD</sequence>
<organism evidence="1">
    <name type="scientific">Drosophila melanogaster</name>
    <name type="common">Fruit fly</name>
    <dbReference type="NCBI Taxonomy" id="7227"/>
    <lineage>
        <taxon>Eukaryota</taxon>
        <taxon>Metazoa</taxon>
        <taxon>Ecdysozoa</taxon>
        <taxon>Arthropoda</taxon>
        <taxon>Hexapoda</taxon>
        <taxon>Insecta</taxon>
        <taxon>Pterygota</taxon>
        <taxon>Neoptera</taxon>
        <taxon>Endopterygota</taxon>
        <taxon>Diptera</taxon>
        <taxon>Brachycera</taxon>
        <taxon>Muscomorpha</taxon>
        <taxon>Ephydroidea</taxon>
        <taxon>Drosophilidae</taxon>
        <taxon>Drosophila</taxon>
        <taxon>Sophophora</taxon>
    </lineage>
</organism>
<dbReference type="EMBL" id="BK002812">
    <property type="protein sequence ID" value="DAA04317.1"/>
    <property type="molecule type" value="Genomic_DNA"/>
</dbReference>